<dbReference type="RefSeq" id="WP_228346659.1">
    <property type="nucleotide sequence ID" value="NZ_CP045550.1"/>
</dbReference>
<dbReference type="Proteomes" id="UP000596074">
    <property type="component" value="Chromosome"/>
</dbReference>
<organism evidence="1 2">
    <name type="scientific">Venatoribacter cucullus</name>
    <dbReference type="NCBI Taxonomy" id="2661630"/>
    <lineage>
        <taxon>Bacteria</taxon>
        <taxon>Pseudomonadati</taxon>
        <taxon>Pseudomonadota</taxon>
        <taxon>Gammaproteobacteria</taxon>
        <taxon>Oceanospirillales</taxon>
        <taxon>Oceanospirillaceae</taxon>
        <taxon>Venatoribacter</taxon>
    </lineage>
</organism>
<sequence>MLQMSLSATLVLLLIVAVVVIVLLWWRRGWFIQWLKGTAGMLMLVLAIVLAFSLADLWSYRQLLEEKPLATVSVYELGPQEYDITLATGEGSEERYKILGDQWQLDVRLMVWKGPFLSAGTMPLYRLDRLSGRYLSLEQERNAGRTVYALQESRWFDVWDWLHGRSWWLEAQSGSAVYMPLANGAVFSVHLTPKGLLARPLNDVAEQVLERPW</sequence>
<evidence type="ECO:0000313" key="2">
    <source>
        <dbReference type="Proteomes" id="UP000596074"/>
    </source>
</evidence>
<accession>A0A9E8FSC5</accession>
<keyword evidence="2" id="KW-1185">Reference proteome</keyword>
<name>A0A9E8FSC5_9GAMM</name>
<dbReference type="KEGG" id="vcw:GJQ55_06260"/>
<proteinExistence type="predicted"/>
<gene>
    <name evidence="1" type="ORF">GJQ55_06260</name>
</gene>
<protein>
    <submittedName>
        <fullName evidence="1">Cation/multidrug efflux pump</fullName>
    </submittedName>
</protein>
<dbReference type="EMBL" id="CP046056">
    <property type="protein sequence ID" value="QQD24102.1"/>
    <property type="molecule type" value="Genomic_DNA"/>
</dbReference>
<dbReference type="AlphaFoldDB" id="A0A9E8FSC5"/>
<evidence type="ECO:0000313" key="1">
    <source>
        <dbReference type="EMBL" id="QQD24102.1"/>
    </source>
</evidence>
<reference evidence="1 2" key="1">
    <citation type="submission" date="2019-11" db="EMBL/GenBank/DDBJ databases">
        <title>Venatorbacter sp. nov. a predator of Campylobacter and other Gram-negative bacteria.</title>
        <authorList>
            <person name="Saeedi A."/>
            <person name="Cummings N.J."/>
            <person name="Connerton I.F."/>
            <person name="Connerton P.L."/>
        </authorList>
    </citation>
    <scope>NUCLEOTIDE SEQUENCE [LARGE SCALE GENOMIC DNA]</scope>
    <source>
        <strain evidence="1">XL5</strain>
    </source>
</reference>